<reference evidence="5 6" key="1">
    <citation type="submission" date="2024-11" db="EMBL/GenBank/DDBJ databases">
        <authorList>
            <person name="Kaparullina E.N."/>
            <person name="Delegan Y.A."/>
            <person name="Doronina N.V."/>
        </authorList>
    </citation>
    <scope>NUCLEOTIDE SEQUENCE [LARGE SCALE GENOMIC DNA]</scope>
    <source>
        <strain evidence="5 6">7sh_L</strain>
    </source>
</reference>
<dbReference type="InterPro" id="IPR050469">
    <property type="entry name" value="Diguanylate_Cyclase"/>
</dbReference>
<dbReference type="Gene3D" id="3.30.70.270">
    <property type="match status" value="1"/>
</dbReference>
<dbReference type="InterPro" id="IPR029787">
    <property type="entry name" value="Nucleotide_cyclase"/>
</dbReference>
<dbReference type="EC" id="2.7.7.65" evidence="1"/>
<dbReference type="InterPro" id="IPR000160">
    <property type="entry name" value="GGDEF_dom"/>
</dbReference>
<comment type="catalytic activity">
    <reaction evidence="2">
        <text>2 GTP = 3',3'-c-di-GMP + 2 diphosphate</text>
        <dbReference type="Rhea" id="RHEA:24898"/>
        <dbReference type="ChEBI" id="CHEBI:33019"/>
        <dbReference type="ChEBI" id="CHEBI:37565"/>
        <dbReference type="ChEBI" id="CHEBI:58805"/>
        <dbReference type="EC" id="2.7.7.65"/>
    </reaction>
</comment>
<dbReference type="Proteomes" id="UP001617669">
    <property type="component" value="Unassembled WGS sequence"/>
</dbReference>
<protein>
    <recommendedName>
        <fullName evidence="1">diguanylate cyclase</fullName>
        <ecNumber evidence="1">2.7.7.65</ecNumber>
    </recommendedName>
</protein>
<keyword evidence="3" id="KW-1133">Transmembrane helix</keyword>
<feature type="domain" description="GGDEF" evidence="4">
    <location>
        <begin position="294"/>
        <end position="429"/>
    </location>
</feature>
<keyword evidence="3" id="KW-0812">Transmembrane</keyword>
<feature type="transmembrane region" description="Helical" evidence="3">
    <location>
        <begin position="170"/>
        <end position="188"/>
    </location>
</feature>
<name>A0ABW8GLS7_9PROT</name>
<organism evidence="5 6">
    <name type="scientific">Methylobacillus methanolivorans</name>
    <dbReference type="NCBI Taxonomy" id="1848927"/>
    <lineage>
        <taxon>Bacteria</taxon>
        <taxon>Pseudomonadati</taxon>
        <taxon>Pseudomonadota</taxon>
        <taxon>Betaproteobacteria</taxon>
        <taxon>Nitrosomonadales</taxon>
        <taxon>Methylophilaceae</taxon>
        <taxon>Methylobacillus</taxon>
    </lineage>
</organism>
<dbReference type="CDD" id="cd01949">
    <property type="entry name" value="GGDEF"/>
    <property type="match status" value="1"/>
</dbReference>
<feature type="transmembrane region" description="Helical" evidence="3">
    <location>
        <begin position="133"/>
        <end position="150"/>
    </location>
</feature>
<dbReference type="PANTHER" id="PTHR45138">
    <property type="entry name" value="REGULATORY COMPONENTS OF SENSORY TRANSDUCTION SYSTEM"/>
    <property type="match status" value="1"/>
</dbReference>
<dbReference type="SUPFAM" id="SSF55073">
    <property type="entry name" value="Nucleotide cyclase"/>
    <property type="match status" value="1"/>
</dbReference>
<dbReference type="NCBIfam" id="TIGR00254">
    <property type="entry name" value="GGDEF"/>
    <property type="match status" value="1"/>
</dbReference>
<gene>
    <name evidence="5" type="ORF">ACIKP9_07700</name>
</gene>
<evidence type="ECO:0000313" key="6">
    <source>
        <dbReference type="Proteomes" id="UP001617669"/>
    </source>
</evidence>
<dbReference type="PROSITE" id="PS50887">
    <property type="entry name" value="GGDEF"/>
    <property type="match status" value="1"/>
</dbReference>
<dbReference type="EMBL" id="JBIWXY010000001">
    <property type="protein sequence ID" value="MFJ5446109.1"/>
    <property type="molecule type" value="Genomic_DNA"/>
</dbReference>
<dbReference type="InterPro" id="IPR043128">
    <property type="entry name" value="Rev_trsase/Diguanyl_cyclase"/>
</dbReference>
<evidence type="ECO:0000256" key="1">
    <source>
        <dbReference type="ARBA" id="ARBA00012528"/>
    </source>
</evidence>
<evidence type="ECO:0000256" key="2">
    <source>
        <dbReference type="ARBA" id="ARBA00034247"/>
    </source>
</evidence>
<feature type="transmembrane region" description="Helical" evidence="3">
    <location>
        <begin position="53"/>
        <end position="75"/>
    </location>
</feature>
<proteinExistence type="predicted"/>
<evidence type="ECO:0000313" key="5">
    <source>
        <dbReference type="EMBL" id="MFJ5446109.1"/>
    </source>
</evidence>
<comment type="caution">
    <text evidence="5">The sequence shown here is derived from an EMBL/GenBank/DDBJ whole genome shotgun (WGS) entry which is preliminary data.</text>
</comment>
<dbReference type="PANTHER" id="PTHR45138:SF9">
    <property type="entry name" value="DIGUANYLATE CYCLASE DGCM-RELATED"/>
    <property type="match status" value="1"/>
</dbReference>
<dbReference type="RefSeq" id="WP_400881194.1">
    <property type="nucleotide sequence ID" value="NZ_JBIWXY010000001.1"/>
</dbReference>
<dbReference type="Pfam" id="PF00990">
    <property type="entry name" value="GGDEF"/>
    <property type="match status" value="1"/>
</dbReference>
<feature type="transmembrane region" description="Helical" evidence="3">
    <location>
        <begin position="195"/>
        <end position="215"/>
    </location>
</feature>
<sequence length="448" mass="49320">MSLMVAASLLAMMHATQPWPQLATFAPVVATVVVLSTTTTALLLLLQFKIQKQFFLVPLAGAYAIYALAAVSSLISLHASSGNSAPMATSNMSHWSTYWQFGFCAFIIIALLFRKIAHSFPQLNRISLGKNTVPFMLTPLIGIILYMLALNSGNLFSALMASAPIVTSPLSWGSWIMAATTFALVRAIGGDNKLVTVFLSIAALSHLCHVSHLLIDSTPFSSNWYMAQLLSLFSTTTLLAVLILQLSQFSRDLAASHSALLEKANKDGLTGIYNRGYFDEMAEIEWRRAQRIHSSISILMLDIDHFKEYNDQHGHLKGDKCLKKIAQAIQAEMQRPGDFVARFGGEEFVVLLPYTAAEGCHAMARKLHLAIQKLKIPSLDHGKVSVSIGHATWETPGENHSVSELLSQADLALYTAKRLGRNRIVRYEELAPSLAWSKSLFPPEIMHH</sequence>
<feature type="transmembrane region" description="Helical" evidence="3">
    <location>
        <begin position="227"/>
        <end position="246"/>
    </location>
</feature>
<feature type="transmembrane region" description="Helical" evidence="3">
    <location>
        <begin position="95"/>
        <end position="113"/>
    </location>
</feature>
<keyword evidence="3" id="KW-0472">Membrane</keyword>
<evidence type="ECO:0000259" key="4">
    <source>
        <dbReference type="PROSITE" id="PS50887"/>
    </source>
</evidence>
<feature type="transmembrane region" description="Helical" evidence="3">
    <location>
        <begin position="25"/>
        <end position="46"/>
    </location>
</feature>
<dbReference type="InterPro" id="IPR033424">
    <property type="entry name" value="MASE4"/>
</dbReference>
<accession>A0ABW8GLS7</accession>
<dbReference type="SMART" id="SM00267">
    <property type="entry name" value="GGDEF"/>
    <property type="match status" value="1"/>
</dbReference>
<keyword evidence="6" id="KW-1185">Reference proteome</keyword>
<dbReference type="Pfam" id="PF17158">
    <property type="entry name" value="MASE4"/>
    <property type="match status" value="1"/>
</dbReference>
<evidence type="ECO:0000256" key="3">
    <source>
        <dbReference type="SAM" id="Phobius"/>
    </source>
</evidence>